<dbReference type="Proteomes" id="UP000494165">
    <property type="component" value="Unassembled WGS sequence"/>
</dbReference>
<evidence type="ECO:0000256" key="1">
    <source>
        <dbReference type="ARBA" id="ARBA00004443"/>
    </source>
</evidence>
<keyword evidence="4" id="KW-0809">Transit peptide</keyword>
<evidence type="ECO:0000256" key="3">
    <source>
        <dbReference type="ARBA" id="ARBA00022792"/>
    </source>
</evidence>
<evidence type="ECO:0008006" key="9">
    <source>
        <dbReference type="Google" id="ProtNLM"/>
    </source>
</evidence>
<evidence type="ECO:0000313" key="7">
    <source>
        <dbReference type="EMBL" id="CAB3366385.1"/>
    </source>
</evidence>
<evidence type="ECO:0000256" key="4">
    <source>
        <dbReference type="ARBA" id="ARBA00022946"/>
    </source>
</evidence>
<accession>A0A8S1CDA1</accession>
<dbReference type="GO" id="GO:0097193">
    <property type="term" value="P:intrinsic apoptotic signaling pathway"/>
    <property type="evidence" value="ECO:0007669"/>
    <property type="project" value="InterPro"/>
</dbReference>
<keyword evidence="3" id="KW-0999">Mitochondrion inner membrane</keyword>
<dbReference type="PANTHER" id="PTHR31107:SF2">
    <property type="entry name" value="CYTOCHROME C OXIDASE ASSEMBLY FACTOR 8"/>
    <property type="match status" value="1"/>
</dbReference>
<reference evidence="7 8" key="1">
    <citation type="submission" date="2020-04" db="EMBL/GenBank/DDBJ databases">
        <authorList>
            <person name="Alioto T."/>
            <person name="Alioto T."/>
            <person name="Gomez Garrido J."/>
        </authorList>
    </citation>
    <scope>NUCLEOTIDE SEQUENCE [LARGE SCALE GENOMIC DNA]</scope>
</reference>
<evidence type="ECO:0000256" key="5">
    <source>
        <dbReference type="ARBA" id="ARBA00023128"/>
    </source>
</evidence>
<dbReference type="OrthoDB" id="6246201at2759"/>
<keyword evidence="5" id="KW-0496">Mitochondrion</keyword>
<keyword evidence="6" id="KW-0472">Membrane</keyword>
<comment type="subcellular location">
    <subcellularLocation>
        <location evidence="1">Mitochondrion inner membrane</location>
        <topology evidence="1">Peripheral membrane protein</topology>
        <orientation evidence="1">Matrix side</orientation>
    </subcellularLocation>
</comment>
<sequence length="177" mass="20579">MYRLRQISIKTANLNPSCSALLKRAAATGPNSSSKHADGSSFVIQAVGEKDMVGPPDKVSNIRPIRFHIPANESPVEKEYRLTRQEVLQWNQDFWSNHNTKFLKERNEFIENEQRKKCNNDPLSADEMSVFYKQFLDNNWQVHVKYNAEWYKKNIGLMLQSFKILVLKSFGRLNRSS</sequence>
<dbReference type="Pfam" id="PF10231">
    <property type="entry name" value="COA8"/>
    <property type="match status" value="1"/>
</dbReference>
<evidence type="ECO:0000313" key="8">
    <source>
        <dbReference type="Proteomes" id="UP000494165"/>
    </source>
</evidence>
<dbReference type="GO" id="GO:0005743">
    <property type="term" value="C:mitochondrial inner membrane"/>
    <property type="evidence" value="ECO:0007669"/>
    <property type="project" value="UniProtKB-SubCell"/>
</dbReference>
<evidence type="ECO:0000256" key="2">
    <source>
        <dbReference type="ARBA" id="ARBA00005453"/>
    </source>
</evidence>
<dbReference type="EMBL" id="CADEPI010000025">
    <property type="protein sequence ID" value="CAB3366385.1"/>
    <property type="molecule type" value="Genomic_DNA"/>
</dbReference>
<dbReference type="AlphaFoldDB" id="A0A8S1CDA1"/>
<comment type="caution">
    <text evidence="7">The sequence shown here is derived from an EMBL/GenBank/DDBJ whole genome shotgun (WGS) entry which is preliminary data.</text>
</comment>
<name>A0A8S1CDA1_9INSE</name>
<dbReference type="InterPro" id="IPR018796">
    <property type="entry name" value="COA8"/>
</dbReference>
<gene>
    <name evidence="7" type="ORF">CLODIP_2_CD00120</name>
</gene>
<protein>
    <recommendedName>
        <fullName evidence="9">APOPT family protein CG14806, mitochondrial</fullName>
    </recommendedName>
</protein>
<comment type="similarity">
    <text evidence="2">Belongs to the COA8 family.</text>
</comment>
<evidence type="ECO:0000256" key="6">
    <source>
        <dbReference type="ARBA" id="ARBA00023136"/>
    </source>
</evidence>
<organism evidence="7 8">
    <name type="scientific">Cloeon dipterum</name>
    <dbReference type="NCBI Taxonomy" id="197152"/>
    <lineage>
        <taxon>Eukaryota</taxon>
        <taxon>Metazoa</taxon>
        <taxon>Ecdysozoa</taxon>
        <taxon>Arthropoda</taxon>
        <taxon>Hexapoda</taxon>
        <taxon>Insecta</taxon>
        <taxon>Pterygota</taxon>
        <taxon>Palaeoptera</taxon>
        <taxon>Ephemeroptera</taxon>
        <taxon>Pisciforma</taxon>
        <taxon>Baetidae</taxon>
        <taxon>Cloeon</taxon>
    </lineage>
</organism>
<dbReference type="PANTHER" id="PTHR31107">
    <property type="entry name" value="APOPTOGENIC PROTEIN 1, MITOCHONDRIAL"/>
    <property type="match status" value="1"/>
</dbReference>
<keyword evidence="8" id="KW-1185">Reference proteome</keyword>
<proteinExistence type="inferred from homology"/>